<evidence type="ECO:0000313" key="2">
    <source>
        <dbReference type="EMBL" id="MDQ0492752.1"/>
    </source>
</evidence>
<accession>A0ABU0KTI2</accession>
<proteinExistence type="predicted"/>
<organism evidence="2 3">
    <name type="scientific">Paenibacillus brasilensis</name>
    <dbReference type="NCBI Taxonomy" id="128574"/>
    <lineage>
        <taxon>Bacteria</taxon>
        <taxon>Bacillati</taxon>
        <taxon>Bacillota</taxon>
        <taxon>Bacilli</taxon>
        <taxon>Bacillales</taxon>
        <taxon>Paenibacillaceae</taxon>
        <taxon>Paenibacillus</taxon>
    </lineage>
</organism>
<dbReference type="Proteomes" id="UP001242811">
    <property type="component" value="Unassembled WGS sequence"/>
</dbReference>
<evidence type="ECO:0000259" key="1">
    <source>
        <dbReference type="Pfam" id="PF12728"/>
    </source>
</evidence>
<sequence length="75" mass="8945">MYSFKDKDELLAWIQSELVSANEAMEILDCSRQNLHSFVKRGKLVPVKETNRERLFLRDDVLERKDEASIYNRKK</sequence>
<dbReference type="GO" id="GO:0003677">
    <property type="term" value="F:DNA binding"/>
    <property type="evidence" value="ECO:0007669"/>
    <property type="project" value="UniProtKB-KW"/>
</dbReference>
<dbReference type="Pfam" id="PF12728">
    <property type="entry name" value="HTH_17"/>
    <property type="match status" value="1"/>
</dbReference>
<name>A0ABU0KTI2_9BACL</name>
<dbReference type="EMBL" id="JAUSWA010000004">
    <property type="protein sequence ID" value="MDQ0492752.1"/>
    <property type="molecule type" value="Genomic_DNA"/>
</dbReference>
<dbReference type="RefSeq" id="WP_152380836.1">
    <property type="nucleotide sequence ID" value="NZ_CP045298.1"/>
</dbReference>
<gene>
    <name evidence="2" type="ORF">QOZ95_000902</name>
</gene>
<dbReference type="InterPro" id="IPR009061">
    <property type="entry name" value="DNA-bd_dom_put_sf"/>
</dbReference>
<reference evidence="2 3" key="1">
    <citation type="submission" date="2023-07" db="EMBL/GenBank/DDBJ databases">
        <title>Genomic Encyclopedia of Type Strains, Phase IV (KMG-IV): sequencing the most valuable type-strain genomes for metagenomic binning, comparative biology and taxonomic classification.</title>
        <authorList>
            <person name="Goeker M."/>
        </authorList>
    </citation>
    <scope>NUCLEOTIDE SEQUENCE [LARGE SCALE GENOMIC DNA]</scope>
    <source>
        <strain evidence="2 3">DSM 14914</strain>
    </source>
</reference>
<evidence type="ECO:0000313" key="3">
    <source>
        <dbReference type="Proteomes" id="UP001242811"/>
    </source>
</evidence>
<comment type="caution">
    <text evidence="2">The sequence shown here is derived from an EMBL/GenBank/DDBJ whole genome shotgun (WGS) entry which is preliminary data.</text>
</comment>
<keyword evidence="2" id="KW-0238">DNA-binding</keyword>
<protein>
    <submittedName>
        <fullName evidence="2">DNA-binding transcriptional MerR regulator</fullName>
    </submittedName>
</protein>
<dbReference type="SUPFAM" id="SSF46955">
    <property type="entry name" value="Putative DNA-binding domain"/>
    <property type="match status" value="1"/>
</dbReference>
<dbReference type="InterPro" id="IPR041657">
    <property type="entry name" value="HTH_17"/>
</dbReference>
<feature type="domain" description="Helix-turn-helix" evidence="1">
    <location>
        <begin position="19"/>
        <end position="65"/>
    </location>
</feature>
<keyword evidence="3" id="KW-1185">Reference proteome</keyword>